<dbReference type="EMBL" id="JBBKAR010000033">
    <property type="protein sequence ID" value="MEJ8304543.1"/>
    <property type="molecule type" value="Genomic_DNA"/>
</dbReference>
<evidence type="ECO:0000313" key="1">
    <source>
        <dbReference type="EMBL" id="MEJ8304543.1"/>
    </source>
</evidence>
<keyword evidence="2" id="KW-1185">Reference proteome</keyword>
<name>A0ACC6PC65_9BACL</name>
<reference evidence="1" key="1">
    <citation type="submission" date="2024-03" db="EMBL/GenBank/DDBJ databases">
        <title>Whole genome sequecning of epiphytes from Marcgravia umbellata leaves.</title>
        <authorList>
            <person name="Kumar G."/>
            <person name="Savka M.A."/>
        </authorList>
    </citation>
    <scope>NUCLEOTIDE SEQUENCE</scope>
    <source>
        <strain evidence="1">RIT_BL5</strain>
    </source>
</reference>
<organism evidence="1 2">
    <name type="scientific">Saccharibacillus sacchari</name>
    <dbReference type="NCBI Taxonomy" id="456493"/>
    <lineage>
        <taxon>Bacteria</taxon>
        <taxon>Bacillati</taxon>
        <taxon>Bacillota</taxon>
        <taxon>Bacilli</taxon>
        <taxon>Bacillales</taxon>
        <taxon>Paenibacillaceae</taxon>
        <taxon>Saccharibacillus</taxon>
    </lineage>
</organism>
<gene>
    <name evidence="1" type="primary">yidD</name>
    <name evidence="1" type="ORF">WKI47_11615</name>
</gene>
<sequence length="95" mass="10432">MKIARRTVQGPIRFYRKFISPLTPPSCRFVPTCSAYALEAIEEHGAAKGSWLAAKRIAKCHPLHAGGYDPVPPRISRESKSDDHEGHGGVHGTRV</sequence>
<evidence type="ECO:0000313" key="2">
    <source>
        <dbReference type="Proteomes" id="UP001380953"/>
    </source>
</evidence>
<protein>
    <submittedName>
        <fullName evidence="1">Membrane protein insertion efficiency factor YidD</fullName>
    </submittedName>
</protein>
<accession>A0ACC6PC65</accession>
<dbReference type="Proteomes" id="UP001380953">
    <property type="component" value="Unassembled WGS sequence"/>
</dbReference>
<comment type="caution">
    <text evidence="1">The sequence shown here is derived from an EMBL/GenBank/DDBJ whole genome shotgun (WGS) entry which is preliminary data.</text>
</comment>
<proteinExistence type="predicted"/>